<feature type="signal peptide" evidence="2">
    <location>
        <begin position="1"/>
        <end position="22"/>
    </location>
</feature>
<keyword evidence="2" id="KW-0732">Signal</keyword>
<feature type="chain" id="PRO_5036137437" evidence="2">
    <location>
        <begin position="23"/>
        <end position="307"/>
    </location>
</feature>
<evidence type="ECO:0000313" key="6">
    <source>
        <dbReference type="Proteomes" id="UP000325313"/>
    </source>
</evidence>
<dbReference type="Proteomes" id="UP000325313">
    <property type="component" value="Unassembled WGS sequence"/>
</dbReference>
<reference evidence="5 6" key="1">
    <citation type="submission" date="2019-05" db="EMBL/GenBank/DDBJ databases">
        <title>Emergence of the Ug99 lineage of the wheat stem rust pathogen through somatic hybridization.</title>
        <authorList>
            <person name="Li F."/>
            <person name="Upadhyaya N.M."/>
            <person name="Sperschneider J."/>
            <person name="Matny O."/>
            <person name="Nguyen-Phuc H."/>
            <person name="Mago R."/>
            <person name="Raley C."/>
            <person name="Miller M.E."/>
            <person name="Silverstein K.A.T."/>
            <person name="Henningsen E."/>
            <person name="Hirsch C.D."/>
            <person name="Visser B."/>
            <person name="Pretorius Z.A."/>
            <person name="Steffenson B.J."/>
            <person name="Schwessinger B."/>
            <person name="Dodds P.N."/>
            <person name="Figueroa M."/>
        </authorList>
    </citation>
    <scope>NUCLEOTIDE SEQUENCE [LARGE SCALE GENOMIC DNA]</scope>
    <source>
        <strain evidence="3">21-0</strain>
        <strain evidence="4 6">Ug99</strain>
    </source>
</reference>
<feature type="compositionally biased region" description="Low complexity" evidence="1">
    <location>
        <begin position="142"/>
        <end position="153"/>
    </location>
</feature>
<dbReference type="EMBL" id="VDEP01000275">
    <property type="protein sequence ID" value="KAA1113740.1"/>
    <property type="molecule type" value="Genomic_DNA"/>
</dbReference>
<sequence>MKFGISALILPLCLQCFGTVLCYQDNGIPFELRSSIDQGGGSFAFHRLSNSENRERKTLATQPLDLFPLKPERERNSQKRISSIPAEQGHVLKHPRPINTRTVYDGYPEEFRADEEQASTLYLSPALSTPTRPQKADLTAYSRPEPSTSPRSTQEQEFASLQRQFENRNGIAWSHLTENRKIRECYSCQLLDWSPPVNDHEQVGLATQSLAIQFQHAISNFPWASELAAMHTSHSILIPFVYKLMRKPLTTEHWARILLVWRNLWHDPDELTRELEANSKRSPDKFLNLYPGISARTRFNFQLMNQE</sequence>
<dbReference type="OrthoDB" id="10323480at2759"/>
<evidence type="ECO:0000313" key="5">
    <source>
        <dbReference type="Proteomes" id="UP000324748"/>
    </source>
</evidence>
<feature type="region of interest" description="Disordered" evidence="1">
    <location>
        <begin position="122"/>
        <end position="158"/>
    </location>
</feature>
<dbReference type="AlphaFoldDB" id="A0A5B0NDR5"/>
<accession>A0A5B0NDR5</accession>
<dbReference type="EMBL" id="VSWC01000106">
    <property type="protein sequence ID" value="KAA1085899.1"/>
    <property type="molecule type" value="Genomic_DNA"/>
</dbReference>
<comment type="caution">
    <text evidence="3">The sequence shown here is derived from an EMBL/GenBank/DDBJ whole genome shotgun (WGS) entry which is preliminary data.</text>
</comment>
<keyword evidence="5" id="KW-1185">Reference proteome</keyword>
<evidence type="ECO:0000313" key="4">
    <source>
        <dbReference type="EMBL" id="KAA1113740.1"/>
    </source>
</evidence>
<dbReference type="Proteomes" id="UP000324748">
    <property type="component" value="Unassembled WGS sequence"/>
</dbReference>
<proteinExistence type="predicted"/>
<organism evidence="3 5">
    <name type="scientific">Puccinia graminis f. sp. tritici</name>
    <dbReference type="NCBI Taxonomy" id="56615"/>
    <lineage>
        <taxon>Eukaryota</taxon>
        <taxon>Fungi</taxon>
        <taxon>Dikarya</taxon>
        <taxon>Basidiomycota</taxon>
        <taxon>Pucciniomycotina</taxon>
        <taxon>Pucciniomycetes</taxon>
        <taxon>Pucciniales</taxon>
        <taxon>Pucciniaceae</taxon>
        <taxon>Puccinia</taxon>
    </lineage>
</organism>
<evidence type="ECO:0000256" key="1">
    <source>
        <dbReference type="SAM" id="MobiDB-lite"/>
    </source>
</evidence>
<evidence type="ECO:0000313" key="3">
    <source>
        <dbReference type="EMBL" id="KAA1085899.1"/>
    </source>
</evidence>
<evidence type="ECO:0000256" key="2">
    <source>
        <dbReference type="SAM" id="SignalP"/>
    </source>
</evidence>
<name>A0A5B0NDR5_PUCGR</name>
<gene>
    <name evidence="3" type="ORF">PGT21_023279</name>
    <name evidence="4" type="ORF">PGTUg99_009312</name>
</gene>
<protein>
    <submittedName>
        <fullName evidence="3">Uncharacterized protein</fullName>
    </submittedName>
</protein>
<feature type="compositionally biased region" description="Polar residues" evidence="1">
    <location>
        <begin position="122"/>
        <end position="132"/>
    </location>
</feature>